<sequence length="399" mass="43636">MKKLALISVVGLALSGCGGSGGGSNSDSTSTQPAVKPSVAIGSVEAVNAEESTLTVNGHTYRVSEVVYDDTQVQLADVKPKMVVRVGSDIQQASDNGVRVTLEPTITGRVTAIDHVKKTFTVNGVELQFDDLSDDIEVNDWVMVSSLPTADAGYRVLSVVELDVDNDYPVLDNDYELEGRITSIDENAGTFKLGGKVTVAYNNISQLSIGQWVEVEGEMQNGIFMANEVEVEGYDVISNDSDVEGIVTWVANDYSEFSLNYRGAFFIDNATRFEDGSKANLKQGQEVEVTSVVKNGKRIATVIEFEQPDFDDNNQWQGKEFECEGYVSNYDAEARTFEIEHCENDADQVLSNTTVVIDAQTRFQGIEELNLNGARVEVEGVIINNQNIAREVELDVYDN</sequence>
<protein>
    <recommendedName>
        <fullName evidence="1">DUF5666 domain-containing protein</fullName>
    </recommendedName>
</protein>
<evidence type="ECO:0000313" key="3">
    <source>
        <dbReference type="Proteomes" id="UP000532247"/>
    </source>
</evidence>
<dbReference type="RefSeq" id="WP_171345426.1">
    <property type="nucleotide sequence ID" value="NZ_JAIRAE010000005.1"/>
</dbReference>
<dbReference type="PROSITE" id="PS51257">
    <property type="entry name" value="PROKAR_LIPOPROTEIN"/>
    <property type="match status" value="1"/>
</dbReference>
<reference evidence="2 3" key="1">
    <citation type="submission" date="2019-09" db="EMBL/GenBank/DDBJ databases">
        <title>Draft genome sequencing and comparative genomics of hatchery-associated Vibrios.</title>
        <authorList>
            <person name="Kehlet-Delgado H."/>
            <person name="Mueller R.S."/>
        </authorList>
    </citation>
    <scope>NUCLEOTIDE SEQUENCE [LARGE SCALE GENOMIC DNA]</scope>
    <source>
        <strain evidence="2 3">081416A</strain>
    </source>
</reference>
<name>A0A7Y4EXX5_VIBAL</name>
<organism evidence="2 3">
    <name type="scientific">Vibrio alginolyticus</name>
    <dbReference type="NCBI Taxonomy" id="663"/>
    <lineage>
        <taxon>Bacteria</taxon>
        <taxon>Pseudomonadati</taxon>
        <taxon>Pseudomonadota</taxon>
        <taxon>Gammaproteobacteria</taxon>
        <taxon>Vibrionales</taxon>
        <taxon>Vibrionaceae</taxon>
        <taxon>Vibrio</taxon>
    </lineage>
</organism>
<feature type="domain" description="DUF5666" evidence="1">
    <location>
        <begin position="107"/>
        <end position="151"/>
    </location>
</feature>
<dbReference type="Pfam" id="PF18914">
    <property type="entry name" value="DUF5666"/>
    <property type="match status" value="4"/>
</dbReference>
<evidence type="ECO:0000259" key="1">
    <source>
        <dbReference type="Pfam" id="PF18914"/>
    </source>
</evidence>
<evidence type="ECO:0000313" key="2">
    <source>
        <dbReference type="EMBL" id="NOI07858.1"/>
    </source>
</evidence>
<feature type="domain" description="DUF5666" evidence="1">
    <location>
        <begin position="324"/>
        <end position="393"/>
    </location>
</feature>
<proteinExistence type="predicted"/>
<gene>
    <name evidence="2" type="ORF">F0254_03130</name>
</gene>
<dbReference type="InterPro" id="IPR043724">
    <property type="entry name" value="DUF5666"/>
</dbReference>
<dbReference type="EMBL" id="VTYF01000002">
    <property type="protein sequence ID" value="NOI07858.1"/>
    <property type="molecule type" value="Genomic_DNA"/>
</dbReference>
<feature type="domain" description="DUF5666" evidence="1">
    <location>
        <begin position="178"/>
        <end position="230"/>
    </location>
</feature>
<accession>A0A7Y4EXX5</accession>
<comment type="caution">
    <text evidence="2">The sequence shown here is derived from an EMBL/GenBank/DDBJ whole genome shotgun (WGS) entry which is preliminary data.</text>
</comment>
<dbReference type="AlphaFoldDB" id="A0A7Y4EXX5"/>
<feature type="domain" description="DUF5666" evidence="1">
    <location>
        <begin position="244"/>
        <end position="304"/>
    </location>
</feature>
<dbReference type="Proteomes" id="UP000532247">
    <property type="component" value="Unassembled WGS sequence"/>
</dbReference>